<dbReference type="PROSITE" id="PS50222">
    <property type="entry name" value="EF_HAND_2"/>
    <property type="match status" value="3"/>
</dbReference>
<dbReference type="AlphaFoldDB" id="A0A9W7BAF7"/>
<evidence type="ECO:0000256" key="3">
    <source>
        <dbReference type="ARBA" id="ARBA00022679"/>
    </source>
</evidence>
<dbReference type="Gene3D" id="3.30.200.20">
    <property type="entry name" value="Phosphorylase Kinase, domain 1"/>
    <property type="match status" value="1"/>
</dbReference>
<feature type="compositionally biased region" description="Pro residues" evidence="9">
    <location>
        <begin position="75"/>
        <end position="92"/>
    </location>
</feature>
<dbReference type="SUPFAM" id="SSF47473">
    <property type="entry name" value="EF-hand"/>
    <property type="match status" value="1"/>
</dbReference>
<gene>
    <name evidence="12" type="ORF">TrVE_jg13493</name>
</gene>
<comment type="caution">
    <text evidence="12">The sequence shown here is derived from an EMBL/GenBank/DDBJ whole genome shotgun (WGS) entry which is preliminary data.</text>
</comment>
<keyword evidence="4" id="KW-0547">Nucleotide-binding</keyword>
<dbReference type="SMART" id="SM00220">
    <property type="entry name" value="S_TKc"/>
    <property type="match status" value="1"/>
</dbReference>
<feature type="region of interest" description="Disordered" evidence="9">
    <location>
        <begin position="68"/>
        <end position="96"/>
    </location>
</feature>
<keyword evidence="7" id="KW-0067">ATP-binding</keyword>
<dbReference type="SMART" id="SM00054">
    <property type="entry name" value="EFh"/>
    <property type="match status" value="3"/>
</dbReference>
<dbReference type="InterPro" id="IPR011009">
    <property type="entry name" value="Kinase-like_dom_sf"/>
</dbReference>
<keyword evidence="3" id="KW-0808">Transferase</keyword>
<keyword evidence="5" id="KW-0418">Kinase</keyword>
<sequence length="519" mass="58676">MDDLCDTSQHKPSRSNYVWIRNEPLSSTYEVSKQIGLGSMGEVSIVQKKSDSGSLRNLSVKDTSLVRTMSGTFSSPPPPPPPTSPTSPPLSPSSPRQYACKTVAMLRMSSPQITEFKNEIEILRDLDHPNIVQLYECFIHQHKIYLIMDLCKGGDIGERVLNEIDTSNVIRQIFEALQYLHLRRVAHRDLKLENVMFVGDGIKIKLIDFGLSERYVQSSKMKKACGTIYTASPEVITGQTYTTQTDVWSAGVCLWCLLVGEVPFLKEMEDLQVPEKVEKLKKAQYTFKDPKWTQISSAGRSLISYCLRAHPGSRYTSKECLSHINDKWIPSLTSPPPSPSKPKTGRKRINSVMLRSFENFSNSGALKKKILMTMAYTMEKSGLEDLDRTFSDIDVNNEGTISVQELRSAIKDKNMKYGDVEVDNLFKGLDYDHSGQIHYKEFLAAAMESQNMITAERLLETFDRMDEDNSGCISRENLRSMLGKDWDESAEEEMFQGKDGIDFDTFLKVVKGQTEQATK</sequence>
<evidence type="ECO:0000256" key="7">
    <source>
        <dbReference type="ARBA" id="ARBA00022840"/>
    </source>
</evidence>
<evidence type="ECO:0000313" key="12">
    <source>
        <dbReference type="EMBL" id="GMH87036.1"/>
    </source>
</evidence>
<feature type="domain" description="EF-hand" evidence="11">
    <location>
        <begin position="417"/>
        <end position="452"/>
    </location>
</feature>
<dbReference type="GO" id="GO:0005524">
    <property type="term" value="F:ATP binding"/>
    <property type="evidence" value="ECO:0007669"/>
    <property type="project" value="UniProtKB-KW"/>
</dbReference>
<dbReference type="InterPro" id="IPR002048">
    <property type="entry name" value="EF_hand_dom"/>
</dbReference>
<evidence type="ECO:0000256" key="9">
    <source>
        <dbReference type="SAM" id="MobiDB-lite"/>
    </source>
</evidence>
<evidence type="ECO:0000256" key="5">
    <source>
        <dbReference type="ARBA" id="ARBA00022777"/>
    </source>
</evidence>
<feature type="domain" description="EF-hand" evidence="11">
    <location>
        <begin position="453"/>
        <end position="488"/>
    </location>
</feature>
<feature type="domain" description="Protein kinase" evidence="10">
    <location>
        <begin position="29"/>
        <end position="329"/>
    </location>
</feature>
<dbReference type="InterPro" id="IPR000719">
    <property type="entry name" value="Prot_kinase_dom"/>
</dbReference>
<dbReference type="Gene3D" id="1.10.510.10">
    <property type="entry name" value="Transferase(Phosphotransferase) domain 1"/>
    <property type="match status" value="1"/>
</dbReference>
<dbReference type="SUPFAM" id="SSF56112">
    <property type="entry name" value="Protein kinase-like (PK-like)"/>
    <property type="match status" value="1"/>
</dbReference>
<dbReference type="PANTHER" id="PTHR24349">
    <property type="entry name" value="SERINE/THREONINE-PROTEIN KINASE"/>
    <property type="match status" value="1"/>
</dbReference>
<dbReference type="Proteomes" id="UP001165160">
    <property type="component" value="Unassembled WGS sequence"/>
</dbReference>
<organism evidence="12 13">
    <name type="scientific">Triparma verrucosa</name>
    <dbReference type="NCBI Taxonomy" id="1606542"/>
    <lineage>
        <taxon>Eukaryota</taxon>
        <taxon>Sar</taxon>
        <taxon>Stramenopiles</taxon>
        <taxon>Ochrophyta</taxon>
        <taxon>Bolidophyceae</taxon>
        <taxon>Parmales</taxon>
        <taxon>Triparmaceae</taxon>
        <taxon>Triparma</taxon>
    </lineage>
</organism>
<feature type="domain" description="EF-hand" evidence="11">
    <location>
        <begin position="381"/>
        <end position="416"/>
    </location>
</feature>
<dbReference type="FunFam" id="1.10.510.10:FF:000571">
    <property type="entry name" value="Maternal embryonic leucine zipper kinase"/>
    <property type="match status" value="1"/>
</dbReference>
<comment type="similarity">
    <text evidence="8">Belongs to the protein kinase superfamily. Ser/Thr protein kinase family. CDPK subfamily.</text>
</comment>
<dbReference type="InterPro" id="IPR050205">
    <property type="entry name" value="CDPK_Ser/Thr_kinases"/>
</dbReference>
<evidence type="ECO:0000256" key="4">
    <source>
        <dbReference type="ARBA" id="ARBA00022741"/>
    </source>
</evidence>
<keyword evidence="2" id="KW-0723">Serine/threonine-protein kinase</keyword>
<dbReference type="PROSITE" id="PS00108">
    <property type="entry name" value="PROTEIN_KINASE_ST"/>
    <property type="match status" value="1"/>
</dbReference>
<dbReference type="CDD" id="cd00051">
    <property type="entry name" value="EFh"/>
    <property type="match status" value="1"/>
</dbReference>
<dbReference type="PROSITE" id="PS00018">
    <property type="entry name" value="EF_HAND_1"/>
    <property type="match status" value="1"/>
</dbReference>
<dbReference type="InterPro" id="IPR018247">
    <property type="entry name" value="EF_Hand_1_Ca_BS"/>
</dbReference>
<dbReference type="PROSITE" id="PS50011">
    <property type="entry name" value="PROTEIN_KINASE_DOM"/>
    <property type="match status" value="1"/>
</dbReference>
<keyword evidence="6" id="KW-0106">Calcium</keyword>
<dbReference type="Gene3D" id="1.10.238.10">
    <property type="entry name" value="EF-hand"/>
    <property type="match status" value="2"/>
</dbReference>
<name>A0A9W7BAF7_9STRA</name>
<evidence type="ECO:0000256" key="8">
    <source>
        <dbReference type="ARBA" id="ARBA00024334"/>
    </source>
</evidence>
<dbReference type="Pfam" id="PF00069">
    <property type="entry name" value="Pkinase"/>
    <property type="match status" value="1"/>
</dbReference>
<dbReference type="InterPro" id="IPR008271">
    <property type="entry name" value="Ser/Thr_kinase_AS"/>
</dbReference>
<dbReference type="GO" id="GO:0005509">
    <property type="term" value="F:calcium ion binding"/>
    <property type="evidence" value="ECO:0007669"/>
    <property type="project" value="InterPro"/>
</dbReference>
<evidence type="ECO:0000259" key="10">
    <source>
        <dbReference type="PROSITE" id="PS50011"/>
    </source>
</evidence>
<comment type="cofactor">
    <cofactor evidence="1">
        <name>Mg(2+)</name>
        <dbReference type="ChEBI" id="CHEBI:18420"/>
    </cofactor>
</comment>
<dbReference type="EMBL" id="BRXX01000067">
    <property type="protein sequence ID" value="GMH87036.1"/>
    <property type="molecule type" value="Genomic_DNA"/>
</dbReference>
<accession>A0A9W7BAF7</accession>
<keyword evidence="13" id="KW-1185">Reference proteome</keyword>
<dbReference type="Pfam" id="PF13499">
    <property type="entry name" value="EF-hand_7"/>
    <property type="match status" value="1"/>
</dbReference>
<evidence type="ECO:0000259" key="11">
    <source>
        <dbReference type="PROSITE" id="PS50222"/>
    </source>
</evidence>
<reference evidence="13" key="1">
    <citation type="journal article" date="2023" name="Commun. Biol.">
        <title>Genome analysis of Parmales, the sister group of diatoms, reveals the evolutionary specialization of diatoms from phago-mixotrophs to photoautotrophs.</title>
        <authorList>
            <person name="Ban H."/>
            <person name="Sato S."/>
            <person name="Yoshikawa S."/>
            <person name="Yamada K."/>
            <person name="Nakamura Y."/>
            <person name="Ichinomiya M."/>
            <person name="Sato N."/>
            <person name="Blanc-Mathieu R."/>
            <person name="Endo H."/>
            <person name="Kuwata A."/>
            <person name="Ogata H."/>
        </authorList>
    </citation>
    <scope>NUCLEOTIDE SEQUENCE [LARGE SCALE GENOMIC DNA]</scope>
    <source>
        <strain evidence="13">NIES 3699</strain>
    </source>
</reference>
<dbReference type="InterPro" id="IPR011992">
    <property type="entry name" value="EF-hand-dom_pair"/>
</dbReference>
<evidence type="ECO:0000313" key="13">
    <source>
        <dbReference type="Proteomes" id="UP001165160"/>
    </source>
</evidence>
<proteinExistence type="inferred from homology"/>
<evidence type="ECO:0000256" key="2">
    <source>
        <dbReference type="ARBA" id="ARBA00022527"/>
    </source>
</evidence>
<protein>
    <recommendedName>
        <fullName evidence="14">Calmodulin</fullName>
    </recommendedName>
</protein>
<evidence type="ECO:0000256" key="1">
    <source>
        <dbReference type="ARBA" id="ARBA00001946"/>
    </source>
</evidence>
<evidence type="ECO:0008006" key="14">
    <source>
        <dbReference type="Google" id="ProtNLM"/>
    </source>
</evidence>
<evidence type="ECO:0000256" key="6">
    <source>
        <dbReference type="ARBA" id="ARBA00022837"/>
    </source>
</evidence>
<dbReference type="GO" id="GO:0004674">
    <property type="term" value="F:protein serine/threonine kinase activity"/>
    <property type="evidence" value="ECO:0007669"/>
    <property type="project" value="UniProtKB-KW"/>
</dbReference>